<dbReference type="SUPFAM" id="SSF50978">
    <property type="entry name" value="WD40 repeat-like"/>
    <property type="match status" value="1"/>
</dbReference>
<dbReference type="InterPro" id="IPR050844">
    <property type="entry name" value="Coatomer_complex_subunit"/>
</dbReference>
<dbReference type="PANTHER" id="PTHR19876:SF68">
    <property type="entry name" value="COATOMER SUBUNIT BETA'-2"/>
    <property type="match status" value="1"/>
</dbReference>
<dbReference type="GO" id="GO:0006890">
    <property type="term" value="P:retrograde vesicle-mediated transport, Golgi to endoplasmic reticulum"/>
    <property type="evidence" value="ECO:0007669"/>
    <property type="project" value="TreeGrafter"/>
</dbReference>
<dbReference type="InterPro" id="IPR036322">
    <property type="entry name" value="WD40_repeat_dom_sf"/>
</dbReference>
<keyword evidence="11" id="KW-1185">Reference proteome</keyword>
<dbReference type="GO" id="GO:0030126">
    <property type="term" value="C:COPI vesicle coat"/>
    <property type="evidence" value="ECO:0007669"/>
    <property type="project" value="TreeGrafter"/>
</dbReference>
<sequence length="212" mass="23854">MPLRLEINRKLVQRSERVKSVDLHPTEPWILASLYSGTVCIWNYQSQIWNLGSPDPNFTLDAHLKGVNCVDYFTGGDKPYLITGSDDHTAKFQISISLGLEQIIHIIGKWLTWKNKSALYEALVKIKSEIMLLGFISPLLTVLKGTISEICIPKAIGNSWLPCDKDFEEEHENDFDGDDGHKKLLSFTNLTRTSHHRSLAAAAYVDKCVAKA</sequence>
<dbReference type="GO" id="GO:0006891">
    <property type="term" value="P:intra-Golgi vesicle-mediated transport"/>
    <property type="evidence" value="ECO:0007669"/>
    <property type="project" value="TreeGrafter"/>
</dbReference>
<evidence type="ECO:0000256" key="8">
    <source>
        <dbReference type="ARBA" id="ARBA00023136"/>
    </source>
</evidence>
<keyword evidence="9" id="KW-0568">Pathogenesis-related protein</keyword>
<evidence type="ECO:0000256" key="3">
    <source>
        <dbReference type="ARBA" id="ARBA00022574"/>
    </source>
</evidence>
<dbReference type="InterPro" id="IPR004326">
    <property type="entry name" value="Mlo"/>
</dbReference>
<keyword evidence="4" id="KW-0812">Transmembrane</keyword>
<dbReference type="AlphaFoldDB" id="A0AAD8IVX6"/>
<dbReference type="EMBL" id="JAUIZM010000003">
    <property type="protein sequence ID" value="KAK1392631.1"/>
    <property type="molecule type" value="Genomic_DNA"/>
</dbReference>
<evidence type="ECO:0000256" key="2">
    <source>
        <dbReference type="ARBA" id="ARBA00006574"/>
    </source>
</evidence>
<comment type="similarity">
    <text evidence="2">Belongs to the MLO family.</text>
</comment>
<evidence type="ECO:0000256" key="9">
    <source>
        <dbReference type="ARBA" id="ARBA00023265"/>
    </source>
</evidence>
<dbReference type="Pfam" id="PF03094">
    <property type="entry name" value="Mlo"/>
    <property type="match status" value="1"/>
</dbReference>
<keyword evidence="5" id="KW-0677">Repeat</keyword>
<dbReference type="PANTHER" id="PTHR19876">
    <property type="entry name" value="COATOMER"/>
    <property type="match status" value="1"/>
</dbReference>
<dbReference type="Gene3D" id="2.130.10.10">
    <property type="entry name" value="YVTN repeat-like/Quinoprotein amine dehydrogenase"/>
    <property type="match status" value="2"/>
</dbReference>
<gene>
    <name evidence="10" type="ORF">POM88_011687</name>
</gene>
<organism evidence="10 11">
    <name type="scientific">Heracleum sosnowskyi</name>
    <dbReference type="NCBI Taxonomy" id="360622"/>
    <lineage>
        <taxon>Eukaryota</taxon>
        <taxon>Viridiplantae</taxon>
        <taxon>Streptophyta</taxon>
        <taxon>Embryophyta</taxon>
        <taxon>Tracheophyta</taxon>
        <taxon>Spermatophyta</taxon>
        <taxon>Magnoliopsida</taxon>
        <taxon>eudicotyledons</taxon>
        <taxon>Gunneridae</taxon>
        <taxon>Pentapetalae</taxon>
        <taxon>asterids</taxon>
        <taxon>campanulids</taxon>
        <taxon>Apiales</taxon>
        <taxon>Apiaceae</taxon>
        <taxon>Apioideae</taxon>
        <taxon>apioid superclade</taxon>
        <taxon>Tordylieae</taxon>
        <taxon>Tordyliinae</taxon>
        <taxon>Heracleum</taxon>
    </lineage>
</organism>
<evidence type="ECO:0000313" key="11">
    <source>
        <dbReference type="Proteomes" id="UP001237642"/>
    </source>
</evidence>
<reference evidence="10" key="2">
    <citation type="submission" date="2023-05" db="EMBL/GenBank/DDBJ databases">
        <authorList>
            <person name="Schelkunov M.I."/>
        </authorList>
    </citation>
    <scope>NUCLEOTIDE SEQUENCE</scope>
    <source>
        <strain evidence="10">Hsosn_3</strain>
        <tissue evidence="10">Leaf</tissue>
    </source>
</reference>
<dbReference type="Proteomes" id="UP001237642">
    <property type="component" value="Unassembled WGS sequence"/>
</dbReference>
<protein>
    <submittedName>
        <fullName evidence="10">Uncharacterized protein</fullName>
    </submittedName>
</protein>
<dbReference type="GO" id="GO:0006888">
    <property type="term" value="P:endoplasmic reticulum to Golgi vesicle-mediated transport"/>
    <property type="evidence" value="ECO:0007669"/>
    <property type="project" value="TreeGrafter"/>
</dbReference>
<dbReference type="InterPro" id="IPR001680">
    <property type="entry name" value="WD40_rpt"/>
</dbReference>
<keyword evidence="6" id="KW-0611">Plant defense</keyword>
<dbReference type="InterPro" id="IPR015943">
    <property type="entry name" value="WD40/YVTN_repeat-like_dom_sf"/>
</dbReference>
<evidence type="ECO:0000256" key="6">
    <source>
        <dbReference type="ARBA" id="ARBA00022821"/>
    </source>
</evidence>
<evidence type="ECO:0000256" key="4">
    <source>
        <dbReference type="ARBA" id="ARBA00022692"/>
    </source>
</evidence>
<dbReference type="SMART" id="SM00320">
    <property type="entry name" value="WD40"/>
    <property type="match status" value="2"/>
</dbReference>
<accession>A0AAD8IVX6</accession>
<evidence type="ECO:0000256" key="1">
    <source>
        <dbReference type="ARBA" id="ARBA00004141"/>
    </source>
</evidence>
<keyword evidence="8" id="KW-0472">Membrane</keyword>
<proteinExistence type="inferred from homology"/>
<evidence type="ECO:0000313" key="10">
    <source>
        <dbReference type="EMBL" id="KAK1392631.1"/>
    </source>
</evidence>
<evidence type="ECO:0000256" key="7">
    <source>
        <dbReference type="ARBA" id="ARBA00022989"/>
    </source>
</evidence>
<dbReference type="GO" id="GO:0006952">
    <property type="term" value="P:defense response"/>
    <property type="evidence" value="ECO:0007669"/>
    <property type="project" value="UniProtKB-KW"/>
</dbReference>
<reference evidence="10" key="1">
    <citation type="submission" date="2023-02" db="EMBL/GenBank/DDBJ databases">
        <title>Genome of toxic invasive species Heracleum sosnowskyi carries increased number of genes despite the absence of recent whole-genome duplications.</title>
        <authorList>
            <person name="Schelkunov M."/>
            <person name="Shtratnikova V."/>
            <person name="Makarenko M."/>
            <person name="Klepikova A."/>
            <person name="Omelchenko D."/>
            <person name="Novikova G."/>
            <person name="Obukhova E."/>
            <person name="Bogdanov V."/>
            <person name="Penin A."/>
            <person name="Logacheva M."/>
        </authorList>
    </citation>
    <scope>NUCLEOTIDE SEQUENCE</scope>
    <source>
        <strain evidence="10">Hsosn_3</strain>
        <tissue evidence="10">Leaf</tissue>
    </source>
</reference>
<keyword evidence="7" id="KW-1133">Transmembrane helix</keyword>
<keyword evidence="3" id="KW-0853">WD repeat</keyword>
<comment type="caution">
    <text evidence="10">The sequence shown here is derived from an EMBL/GenBank/DDBJ whole genome shotgun (WGS) entry which is preliminary data.</text>
</comment>
<evidence type="ECO:0000256" key="5">
    <source>
        <dbReference type="ARBA" id="ARBA00022737"/>
    </source>
</evidence>
<dbReference type="GO" id="GO:0006886">
    <property type="term" value="P:intracellular protein transport"/>
    <property type="evidence" value="ECO:0007669"/>
    <property type="project" value="TreeGrafter"/>
</dbReference>
<comment type="subcellular location">
    <subcellularLocation>
        <location evidence="1">Membrane</location>
        <topology evidence="1">Multi-pass membrane protein</topology>
    </subcellularLocation>
</comment>
<name>A0AAD8IVX6_9APIA</name>
<dbReference type="Pfam" id="PF00400">
    <property type="entry name" value="WD40"/>
    <property type="match status" value="2"/>
</dbReference>